<feature type="domain" description="N-acetyltransferase" evidence="1">
    <location>
        <begin position="12"/>
        <end position="164"/>
    </location>
</feature>
<dbReference type="HOGENOM" id="CLU_056607_3_0_4"/>
<dbReference type="EMBL" id="CP000267">
    <property type="protein sequence ID" value="ABD70206.1"/>
    <property type="molecule type" value="Genomic_DNA"/>
</dbReference>
<proteinExistence type="predicted"/>
<dbReference type="InterPro" id="IPR000182">
    <property type="entry name" value="GNAT_dom"/>
</dbReference>
<dbReference type="CDD" id="cd04301">
    <property type="entry name" value="NAT_SF"/>
    <property type="match status" value="1"/>
</dbReference>
<dbReference type="KEGG" id="rfr:Rfer_2489"/>
<dbReference type="GO" id="GO:0016747">
    <property type="term" value="F:acyltransferase activity, transferring groups other than amino-acyl groups"/>
    <property type="evidence" value="ECO:0007669"/>
    <property type="project" value="InterPro"/>
</dbReference>
<keyword evidence="3" id="KW-1185">Reference proteome</keyword>
<reference evidence="3" key="1">
    <citation type="submission" date="2006-02" db="EMBL/GenBank/DDBJ databases">
        <title>Complete sequence of chromosome of Rhodoferax ferrireducens DSM 15236.</title>
        <authorList>
            <person name="Copeland A."/>
            <person name="Lucas S."/>
            <person name="Lapidus A."/>
            <person name="Barry K."/>
            <person name="Detter J.C."/>
            <person name="Glavina del Rio T."/>
            <person name="Hammon N."/>
            <person name="Israni S."/>
            <person name="Pitluck S."/>
            <person name="Brettin T."/>
            <person name="Bruce D."/>
            <person name="Han C."/>
            <person name="Tapia R."/>
            <person name="Gilna P."/>
            <person name="Kiss H."/>
            <person name="Schmutz J."/>
            <person name="Larimer F."/>
            <person name="Land M."/>
            <person name="Kyrpides N."/>
            <person name="Ivanova N."/>
            <person name="Richardson P."/>
        </authorList>
    </citation>
    <scope>NUCLEOTIDE SEQUENCE [LARGE SCALE GENOMIC DNA]</scope>
    <source>
        <strain evidence="3">ATCC BAA-621 / DSM 15236 / T118</strain>
    </source>
</reference>
<dbReference type="Proteomes" id="UP000008332">
    <property type="component" value="Chromosome"/>
</dbReference>
<dbReference type="OrthoDB" id="9796171at2"/>
<sequence length="164" mass="17582">MSQQVALHWQWSTFANLSVTELYALLRLRSAVFVVEQNCVFQDLDGADAQAMHLLGFAAQSSAGSVAQPQQALLAYARCFPPGVKFAEASIGRVLTAPGVRGLGLGHALMDRAVTAVCTQWGAQPIRIGAQAQLAGFYAGHGFVDQGRPYIEDGIAHLEMLRTP</sequence>
<gene>
    <name evidence="2" type="ordered locus">Rfer_2489</name>
</gene>
<dbReference type="InterPro" id="IPR016181">
    <property type="entry name" value="Acyl_CoA_acyltransferase"/>
</dbReference>
<accession>Q21VJ7</accession>
<evidence type="ECO:0000259" key="1">
    <source>
        <dbReference type="PROSITE" id="PS51186"/>
    </source>
</evidence>
<organism evidence="2 3">
    <name type="scientific">Albidiferax ferrireducens (strain ATCC BAA-621 / DSM 15236 / T118)</name>
    <name type="common">Rhodoferax ferrireducens</name>
    <dbReference type="NCBI Taxonomy" id="338969"/>
    <lineage>
        <taxon>Bacteria</taxon>
        <taxon>Pseudomonadati</taxon>
        <taxon>Pseudomonadota</taxon>
        <taxon>Betaproteobacteria</taxon>
        <taxon>Burkholderiales</taxon>
        <taxon>Comamonadaceae</taxon>
        <taxon>Rhodoferax</taxon>
    </lineage>
</organism>
<dbReference type="eggNOG" id="COG2153">
    <property type="taxonomic scope" value="Bacteria"/>
</dbReference>
<dbReference type="Pfam" id="PF13673">
    <property type="entry name" value="Acetyltransf_10"/>
    <property type="match status" value="1"/>
</dbReference>
<evidence type="ECO:0000313" key="3">
    <source>
        <dbReference type="Proteomes" id="UP000008332"/>
    </source>
</evidence>
<keyword evidence="2" id="KW-0808">Transferase</keyword>
<dbReference type="Gene3D" id="3.40.630.30">
    <property type="match status" value="1"/>
</dbReference>
<protein>
    <submittedName>
        <fullName evidence="2">GCN5-related N-acetyltransferase</fullName>
    </submittedName>
</protein>
<dbReference type="SUPFAM" id="SSF55729">
    <property type="entry name" value="Acyl-CoA N-acyltransferases (Nat)"/>
    <property type="match status" value="1"/>
</dbReference>
<dbReference type="AlphaFoldDB" id="Q21VJ7"/>
<dbReference type="RefSeq" id="WP_011464774.1">
    <property type="nucleotide sequence ID" value="NC_007908.1"/>
</dbReference>
<dbReference type="STRING" id="338969.Rfer_2489"/>
<name>Q21VJ7_ALBFT</name>
<dbReference type="PROSITE" id="PS51186">
    <property type="entry name" value="GNAT"/>
    <property type="match status" value="1"/>
</dbReference>
<evidence type="ECO:0000313" key="2">
    <source>
        <dbReference type="EMBL" id="ABD70206.1"/>
    </source>
</evidence>